<proteinExistence type="predicted"/>
<organism evidence="2 3">
    <name type="scientific">Chlorella sorokiniana</name>
    <name type="common">Freshwater green alga</name>
    <dbReference type="NCBI Taxonomy" id="3076"/>
    <lineage>
        <taxon>Eukaryota</taxon>
        <taxon>Viridiplantae</taxon>
        <taxon>Chlorophyta</taxon>
        <taxon>core chlorophytes</taxon>
        <taxon>Trebouxiophyceae</taxon>
        <taxon>Chlorellales</taxon>
        <taxon>Chlorellaceae</taxon>
        <taxon>Chlorella clade</taxon>
        <taxon>Chlorella</taxon>
    </lineage>
</organism>
<keyword evidence="3" id="KW-1185">Reference proteome</keyword>
<evidence type="ECO:0000256" key="1">
    <source>
        <dbReference type="SAM" id="MobiDB-lite"/>
    </source>
</evidence>
<feature type="compositionally biased region" description="Pro residues" evidence="1">
    <location>
        <begin position="80"/>
        <end position="100"/>
    </location>
</feature>
<dbReference type="AlphaFoldDB" id="A0A2P6TKL4"/>
<name>A0A2P6TKL4_CHLSO</name>
<protein>
    <submittedName>
        <fullName evidence="2">Uncharacterized protein</fullName>
    </submittedName>
</protein>
<comment type="caution">
    <text evidence="2">The sequence shown here is derived from an EMBL/GenBank/DDBJ whole genome shotgun (WGS) entry which is preliminary data.</text>
</comment>
<dbReference type="Proteomes" id="UP000239899">
    <property type="component" value="Unassembled WGS sequence"/>
</dbReference>
<evidence type="ECO:0000313" key="2">
    <source>
        <dbReference type="EMBL" id="PRW44578.1"/>
    </source>
</evidence>
<feature type="compositionally biased region" description="Basic and acidic residues" evidence="1">
    <location>
        <begin position="128"/>
        <end position="163"/>
    </location>
</feature>
<accession>A0A2P6TKL4</accession>
<dbReference type="EMBL" id="LHPG02000013">
    <property type="protein sequence ID" value="PRW44578.1"/>
    <property type="molecule type" value="Genomic_DNA"/>
</dbReference>
<evidence type="ECO:0000313" key="3">
    <source>
        <dbReference type="Proteomes" id="UP000239899"/>
    </source>
</evidence>
<reference evidence="2 3" key="1">
    <citation type="journal article" date="2018" name="Plant J.">
        <title>Genome sequences of Chlorella sorokiniana UTEX 1602 and Micractinium conductrix SAG 241.80: implications to maltose excretion by a green alga.</title>
        <authorList>
            <person name="Arriola M.B."/>
            <person name="Velmurugan N."/>
            <person name="Zhang Y."/>
            <person name="Plunkett M.H."/>
            <person name="Hondzo H."/>
            <person name="Barney B.M."/>
        </authorList>
    </citation>
    <scope>NUCLEOTIDE SEQUENCE [LARGE SCALE GENOMIC DNA]</scope>
    <source>
        <strain evidence="3">UTEX 1602</strain>
    </source>
</reference>
<gene>
    <name evidence="2" type="ORF">C2E21_6804</name>
</gene>
<feature type="region of interest" description="Disordered" evidence="1">
    <location>
        <begin position="77"/>
        <end position="163"/>
    </location>
</feature>
<sequence length="163" mass="17178">MHSRSSHACKGGTVLVPAESLPTAAARACFCSLGANSARMQIFSESPVTVSFCADADKIDDVQVTFRVIFSYDYRGVGYNPPPPSPPPPSPPSPPPPRAPAPAGAPDLDISSLVSGGPDLPDDFNGDEDPKKNGGKKEKSDKKKDGSKKADKKADDKKQKKDN</sequence>